<protein>
    <submittedName>
        <fullName evidence="2">F-box domain-containing protein</fullName>
    </submittedName>
</protein>
<evidence type="ECO:0000313" key="1">
    <source>
        <dbReference type="Proteomes" id="UP000095286"/>
    </source>
</evidence>
<dbReference type="WBParaSite" id="RSKR_0000754200.1">
    <property type="protein sequence ID" value="RSKR_0000754200.1"/>
    <property type="gene ID" value="RSKR_0000754200"/>
</dbReference>
<organism evidence="1 2">
    <name type="scientific">Rhabditophanes sp. KR3021</name>
    <dbReference type="NCBI Taxonomy" id="114890"/>
    <lineage>
        <taxon>Eukaryota</taxon>
        <taxon>Metazoa</taxon>
        <taxon>Ecdysozoa</taxon>
        <taxon>Nematoda</taxon>
        <taxon>Chromadorea</taxon>
        <taxon>Rhabditida</taxon>
        <taxon>Tylenchina</taxon>
        <taxon>Panagrolaimomorpha</taxon>
        <taxon>Strongyloidoidea</taxon>
        <taxon>Alloionematidae</taxon>
        <taxon>Rhabditophanes</taxon>
    </lineage>
</organism>
<name>A0AC35U4D5_9BILA</name>
<reference evidence="2" key="1">
    <citation type="submission" date="2016-11" db="UniProtKB">
        <authorList>
            <consortium name="WormBaseParasite"/>
        </authorList>
    </citation>
    <scope>IDENTIFICATION</scope>
    <source>
        <strain evidence="2">KR3021</strain>
    </source>
</reference>
<accession>A0AC35U4D5</accession>
<sequence length="351" mass="41215">MGYKKEPKNCKLVVRSSKNGVPVYIFMSKKELRILKNFCMNFQEVVRTSIGGPDKLFLNDLVIRNDWTSKGTRVSRDSIYVWYSYNKSRDDGSLSQHTREEVIPILTFEYFMSKIVFKGVNNFSAIIKQNWNIMKVIAKYVNHTSEIRNIRLHIVENTSLLYFDQFLRNLRSCVSLTVELCGQCRYSKFDASLQIRNLKYLSIKECKFTNYFDSDTLFDVFDSSYDLEALILNVDEANALLGEFEERMCQILDFIKARSHKKFTLCLPSHKDRDKEDFFEVEDNVFLNELSGDSLLNIEPVMENTEDLVDWQSEFLISYMADRPAHGLSASYRFEIKFFELQEECSHYESV</sequence>
<dbReference type="Proteomes" id="UP000095286">
    <property type="component" value="Unplaced"/>
</dbReference>
<proteinExistence type="predicted"/>
<evidence type="ECO:0000313" key="2">
    <source>
        <dbReference type="WBParaSite" id="RSKR_0000754200.1"/>
    </source>
</evidence>